<evidence type="ECO:0000313" key="9">
    <source>
        <dbReference type="EMBL" id="RDL32970.1"/>
    </source>
</evidence>
<evidence type="ECO:0000256" key="7">
    <source>
        <dbReference type="ARBA" id="ARBA00025043"/>
    </source>
</evidence>
<dbReference type="OrthoDB" id="329139at2759"/>
<sequence>MYVLLVAPSLASAPFSLRAPLIDVFHYSFTIDSHFLLNQIAESFRRFGIAPATTSLIVIKVSTPSSPLTASEIQAHLDTSIEGEAIPLSDEALSGMTDVARVKKIYKLNSGGNAGGKKRAVNGDLGVAGEKEGDERKELEVAILGAMALRGMTN</sequence>
<dbReference type="Pfam" id="PF08617">
    <property type="entry name" value="CGI-121"/>
    <property type="match status" value="1"/>
</dbReference>
<dbReference type="Proteomes" id="UP000254866">
    <property type="component" value="Unassembled WGS sequence"/>
</dbReference>
<dbReference type="GeneID" id="43601258"/>
<comment type="similarity">
    <text evidence="2 8">Belongs to the CGI121/TPRKB family.</text>
</comment>
<accession>A0A370TE89</accession>
<name>A0A370TE89_9HELO</name>
<keyword evidence="6 8" id="KW-0539">Nucleus</keyword>
<evidence type="ECO:0000256" key="8">
    <source>
        <dbReference type="RuleBase" id="RU004398"/>
    </source>
</evidence>
<dbReference type="Gene3D" id="3.30.2380.10">
    <property type="entry name" value="CGI121/TPRKB"/>
    <property type="match status" value="1"/>
</dbReference>
<comment type="subcellular location">
    <subcellularLocation>
        <location evidence="1">Nucleus</location>
    </subcellularLocation>
</comment>
<comment type="function">
    <text evidence="7">Component of the EKC/KEOPS complex that is required for the formation of a threonylcarbamoyl group on adenosine at position 37 (t(6)A37) in tRNAs that read codons beginning with adenine. The complex is probably involved in the transfer of the threonylcarbamoyl moiety of threonylcarbamoyl-AMP (TC-AMP) to the N6 group of A37. CGI121 acts as an allosteric effector that regulates the t(6)A activity of the complex. The EKC/KEOPS complex also promotes both telomere uncapping and telomere elongation. The complex is required for efficient recruitment of transcriptional coactivators. CGI121 is not required for tRNA modification.</text>
</comment>
<dbReference type="EMBL" id="NPIC01000009">
    <property type="protein sequence ID" value="RDL32970.1"/>
    <property type="molecule type" value="Genomic_DNA"/>
</dbReference>
<keyword evidence="10" id="KW-1185">Reference proteome</keyword>
<proteinExistence type="inferred from homology"/>
<evidence type="ECO:0000256" key="5">
    <source>
        <dbReference type="ARBA" id="ARBA00022694"/>
    </source>
</evidence>
<dbReference type="AlphaFoldDB" id="A0A370TE89"/>
<dbReference type="GO" id="GO:0005634">
    <property type="term" value="C:nucleus"/>
    <property type="evidence" value="ECO:0007669"/>
    <property type="project" value="UniProtKB-SubCell"/>
</dbReference>
<dbReference type="InterPro" id="IPR013926">
    <property type="entry name" value="CGI121/TPRKB"/>
</dbReference>
<dbReference type="STRING" id="2656787.A0A370TE89"/>
<keyword evidence="5" id="KW-0819">tRNA processing</keyword>
<dbReference type="InterPro" id="IPR036504">
    <property type="entry name" value="CGI121/TPRKB_sf"/>
</dbReference>
<protein>
    <recommendedName>
        <fullName evidence="4">EKC/KEOPS complex subunit CGI121</fullName>
    </recommendedName>
    <alternativeName>
        <fullName evidence="3">EKC/KEOPS complex subunit cgi121</fullName>
    </alternativeName>
</protein>
<dbReference type="PANTHER" id="PTHR15840:SF10">
    <property type="entry name" value="EKC_KEOPS COMPLEX SUBUNIT TPRKB"/>
    <property type="match status" value="1"/>
</dbReference>
<dbReference type="GO" id="GO:0000408">
    <property type="term" value="C:EKC/KEOPS complex"/>
    <property type="evidence" value="ECO:0007669"/>
    <property type="project" value="TreeGrafter"/>
</dbReference>
<evidence type="ECO:0000256" key="2">
    <source>
        <dbReference type="ARBA" id="ARBA00005546"/>
    </source>
</evidence>
<evidence type="ECO:0000256" key="4">
    <source>
        <dbReference type="ARBA" id="ARBA00016009"/>
    </source>
</evidence>
<evidence type="ECO:0000256" key="1">
    <source>
        <dbReference type="ARBA" id="ARBA00004123"/>
    </source>
</evidence>
<dbReference type="RefSeq" id="XP_031866463.1">
    <property type="nucleotide sequence ID" value="XM_032017032.1"/>
</dbReference>
<comment type="caution">
    <text evidence="9">The sequence shown here is derived from an EMBL/GenBank/DDBJ whole genome shotgun (WGS) entry which is preliminary data.</text>
</comment>
<evidence type="ECO:0000313" key="10">
    <source>
        <dbReference type="Proteomes" id="UP000254866"/>
    </source>
</evidence>
<dbReference type="SUPFAM" id="SSF143870">
    <property type="entry name" value="PF0523-like"/>
    <property type="match status" value="1"/>
</dbReference>
<reference evidence="9 10" key="1">
    <citation type="journal article" date="2018" name="IMA Fungus">
        <title>IMA Genome-F 9: Draft genome sequence of Annulohypoxylon stygium, Aspergillus mulundensis, Berkeleyomyces basicola (syn. Thielaviopsis basicola), Ceratocystis smalleyi, two Cercospora beticola strains, Coleophoma cylindrospora, Fusarium fracticaudum, Phialophora cf. hyalina, and Morchella septimelata.</title>
        <authorList>
            <person name="Wingfield B.D."/>
            <person name="Bills G.F."/>
            <person name="Dong Y."/>
            <person name="Huang W."/>
            <person name="Nel W.J."/>
            <person name="Swalarsk-Parry B.S."/>
            <person name="Vaghefi N."/>
            <person name="Wilken P.M."/>
            <person name="An Z."/>
            <person name="de Beer Z.W."/>
            <person name="De Vos L."/>
            <person name="Chen L."/>
            <person name="Duong T.A."/>
            <person name="Gao Y."/>
            <person name="Hammerbacher A."/>
            <person name="Kikkert J.R."/>
            <person name="Li Y."/>
            <person name="Li H."/>
            <person name="Li K."/>
            <person name="Li Q."/>
            <person name="Liu X."/>
            <person name="Ma X."/>
            <person name="Naidoo K."/>
            <person name="Pethybridge S.J."/>
            <person name="Sun J."/>
            <person name="Steenkamp E.T."/>
            <person name="van der Nest M.A."/>
            <person name="van Wyk S."/>
            <person name="Wingfield M.J."/>
            <person name="Xiong C."/>
            <person name="Yue Q."/>
            <person name="Zhang X."/>
        </authorList>
    </citation>
    <scope>NUCLEOTIDE SEQUENCE [LARGE SCALE GENOMIC DNA]</scope>
    <source>
        <strain evidence="9 10">BP 5553</strain>
    </source>
</reference>
<dbReference type="GO" id="GO:0005829">
    <property type="term" value="C:cytosol"/>
    <property type="evidence" value="ECO:0007669"/>
    <property type="project" value="TreeGrafter"/>
</dbReference>
<dbReference type="GO" id="GO:0002949">
    <property type="term" value="P:tRNA threonylcarbamoyladenosine modification"/>
    <property type="evidence" value="ECO:0007669"/>
    <property type="project" value="TreeGrafter"/>
</dbReference>
<dbReference type="PANTHER" id="PTHR15840">
    <property type="entry name" value="CGI-121 FAMILY MEMBER"/>
    <property type="match status" value="1"/>
</dbReference>
<gene>
    <name evidence="9" type="ORF">BP5553_08409</name>
</gene>
<evidence type="ECO:0000256" key="3">
    <source>
        <dbReference type="ARBA" id="ARBA00015316"/>
    </source>
</evidence>
<evidence type="ECO:0000256" key="6">
    <source>
        <dbReference type="ARBA" id="ARBA00023242"/>
    </source>
</evidence>
<organism evidence="9 10">
    <name type="scientific">Venustampulla echinocandica</name>
    <dbReference type="NCBI Taxonomy" id="2656787"/>
    <lineage>
        <taxon>Eukaryota</taxon>
        <taxon>Fungi</taxon>
        <taxon>Dikarya</taxon>
        <taxon>Ascomycota</taxon>
        <taxon>Pezizomycotina</taxon>
        <taxon>Leotiomycetes</taxon>
        <taxon>Helotiales</taxon>
        <taxon>Pleuroascaceae</taxon>
        <taxon>Venustampulla</taxon>
    </lineage>
</organism>